<protein>
    <recommendedName>
        <fullName evidence="2">DUF1468 domain-containing protein</fullName>
    </recommendedName>
</protein>
<keyword evidence="4" id="KW-1185">Reference proteome</keyword>
<feature type="transmembrane region" description="Helical" evidence="1">
    <location>
        <begin position="70"/>
        <end position="91"/>
    </location>
</feature>
<comment type="caution">
    <text evidence="3">The sequence shown here is derived from an EMBL/GenBank/DDBJ whole genome shotgun (WGS) entry which is preliminary data.</text>
</comment>
<keyword evidence="1" id="KW-0472">Membrane</keyword>
<dbReference type="AlphaFoldDB" id="A0A421DQ37"/>
<dbReference type="RefSeq" id="WP_121574632.1">
    <property type="nucleotide sequence ID" value="NZ_MJLZ01000013.1"/>
</dbReference>
<feature type="transmembrane region" description="Helical" evidence="1">
    <location>
        <begin position="97"/>
        <end position="113"/>
    </location>
</feature>
<feature type="transmembrane region" description="Helical" evidence="1">
    <location>
        <begin position="36"/>
        <end position="58"/>
    </location>
</feature>
<name>A0A421DQ37_9GAMM</name>
<keyword evidence="1" id="KW-1133">Transmembrane helix</keyword>
<reference evidence="3 4" key="1">
    <citation type="submission" date="2016-09" db="EMBL/GenBank/DDBJ databases">
        <authorList>
            <person name="Doonan J."/>
            <person name="Pachebat J.A."/>
            <person name="Golyshin P.N."/>
            <person name="Denman S."/>
            <person name="Mcdonald J.E."/>
        </authorList>
    </citation>
    <scope>NUCLEOTIDE SEQUENCE [LARGE SCALE GENOMIC DNA]</scope>
    <source>
        <strain evidence="3 4">NCPPB 3934</strain>
    </source>
</reference>
<evidence type="ECO:0000313" key="4">
    <source>
        <dbReference type="Proteomes" id="UP000285648"/>
    </source>
</evidence>
<evidence type="ECO:0000256" key="1">
    <source>
        <dbReference type="SAM" id="Phobius"/>
    </source>
</evidence>
<gene>
    <name evidence="3" type="ORF">BIY29_07850</name>
</gene>
<feature type="transmembrane region" description="Helical" evidence="1">
    <location>
        <begin position="5"/>
        <end position="24"/>
    </location>
</feature>
<evidence type="ECO:0000259" key="2">
    <source>
        <dbReference type="Pfam" id="PF07331"/>
    </source>
</evidence>
<dbReference type="OrthoDB" id="6434475at2"/>
<keyword evidence="1" id="KW-0812">Transmembrane</keyword>
<dbReference type="Proteomes" id="UP000285648">
    <property type="component" value="Unassembled WGS sequence"/>
</dbReference>
<sequence length="149" mass="16210">MRLSIFLPVLFLLFGGGILLYSLIALGDITDFGAGFMPAIIGCLIVLLSVLDFIISWMKSKKEKDPGIPVPWRDLASVGMISIAVIFYIFFVDTLGFILTSSAIIISLLLLFLKKNKIIASIAAIGISTGIYYLFAKILLVPLPSGSFF</sequence>
<feature type="transmembrane region" description="Helical" evidence="1">
    <location>
        <begin position="118"/>
        <end position="140"/>
    </location>
</feature>
<dbReference type="InterPro" id="IPR009936">
    <property type="entry name" value="DUF1468"/>
</dbReference>
<proteinExistence type="predicted"/>
<evidence type="ECO:0000313" key="3">
    <source>
        <dbReference type="EMBL" id="RLM25170.1"/>
    </source>
</evidence>
<dbReference type="EMBL" id="MJLZ01000013">
    <property type="protein sequence ID" value="RLM25170.1"/>
    <property type="molecule type" value="Genomic_DNA"/>
</dbReference>
<organism evidence="3 4">
    <name type="scientific">Brenneria alni</name>
    <dbReference type="NCBI Taxonomy" id="71656"/>
    <lineage>
        <taxon>Bacteria</taxon>
        <taxon>Pseudomonadati</taxon>
        <taxon>Pseudomonadota</taxon>
        <taxon>Gammaproteobacteria</taxon>
        <taxon>Enterobacterales</taxon>
        <taxon>Pectobacteriaceae</taxon>
        <taxon>Brenneria</taxon>
    </lineage>
</organism>
<accession>A0A421DQ37</accession>
<feature type="domain" description="DUF1468" evidence="2">
    <location>
        <begin position="8"/>
        <end position="144"/>
    </location>
</feature>
<dbReference type="Pfam" id="PF07331">
    <property type="entry name" value="TctB"/>
    <property type="match status" value="1"/>
</dbReference>